<gene>
    <name evidence="1" type="ORF">HIM_05374</name>
</gene>
<dbReference type="OrthoDB" id="3223416at2759"/>
<keyword evidence="2" id="KW-1185">Reference proteome</keyword>
<name>A0A0F7ZPA9_9HYPO</name>
<dbReference type="Proteomes" id="UP000054481">
    <property type="component" value="Unassembled WGS sequence"/>
</dbReference>
<evidence type="ECO:0000313" key="1">
    <source>
        <dbReference type="EMBL" id="KJZ75180.1"/>
    </source>
</evidence>
<proteinExistence type="predicted"/>
<organism evidence="1 2">
    <name type="scientific">Hirsutella minnesotensis 3608</name>
    <dbReference type="NCBI Taxonomy" id="1043627"/>
    <lineage>
        <taxon>Eukaryota</taxon>
        <taxon>Fungi</taxon>
        <taxon>Dikarya</taxon>
        <taxon>Ascomycota</taxon>
        <taxon>Pezizomycotina</taxon>
        <taxon>Sordariomycetes</taxon>
        <taxon>Hypocreomycetidae</taxon>
        <taxon>Hypocreales</taxon>
        <taxon>Ophiocordycipitaceae</taxon>
        <taxon>Hirsutella</taxon>
    </lineage>
</organism>
<dbReference type="AlphaFoldDB" id="A0A0F7ZPA9"/>
<dbReference type="EMBL" id="KQ030519">
    <property type="protein sequence ID" value="KJZ75180.1"/>
    <property type="molecule type" value="Genomic_DNA"/>
</dbReference>
<protein>
    <submittedName>
        <fullName evidence="1">Uncharacterized protein</fullName>
    </submittedName>
</protein>
<reference evidence="1 2" key="1">
    <citation type="journal article" date="2014" name="Genome Biol. Evol.">
        <title>Comparative genomics and transcriptomics analyses reveal divergent lifestyle features of nematode endoparasitic fungus Hirsutella minnesotensis.</title>
        <authorList>
            <person name="Lai Y."/>
            <person name="Liu K."/>
            <person name="Zhang X."/>
            <person name="Zhang X."/>
            <person name="Li K."/>
            <person name="Wang N."/>
            <person name="Shu C."/>
            <person name="Wu Y."/>
            <person name="Wang C."/>
            <person name="Bushley K.E."/>
            <person name="Xiang M."/>
            <person name="Liu X."/>
        </authorList>
    </citation>
    <scope>NUCLEOTIDE SEQUENCE [LARGE SCALE GENOMIC DNA]</scope>
    <source>
        <strain evidence="1 2">3608</strain>
    </source>
</reference>
<evidence type="ECO:0000313" key="2">
    <source>
        <dbReference type="Proteomes" id="UP000054481"/>
    </source>
</evidence>
<sequence length="156" mass="16216">MAASQGNFTITAIAASNGHSIIQCWQLYAPVQLSNVSGTAGASNTQLGSVESCAYTIIPPNFDGGLHNAPAAQYVSFLSGSAHITVPGSQDEAVVDGGADGLIIVTDTVDVSKQGHRTVYPEDNPTVALQIPLERGRIPKHIVLHSGPCTVHAKRC</sequence>
<accession>A0A0F7ZPA9</accession>